<evidence type="ECO:0000313" key="16">
    <source>
        <dbReference type="EMBL" id="AKM09481.1"/>
    </source>
</evidence>
<dbReference type="InterPro" id="IPR000531">
    <property type="entry name" value="Beta-barrel_TonB"/>
</dbReference>
<dbReference type="Pfam" id="PF00593">
    <property type="entry name" value="TonB_dep_Rec_b-barrel"/>
    <property type="match status" value="1"/>
</dbReference>
<evidence type="ECO:0000256" key="7">
    <source>
        <dbReference type="ARBA" id="ARBA00022729"/>
    </source>
</evidence>
<keyword evidence="10 15" id="KW-0798">TonB box</keyword>
<evidence type="ECO:0000256" key="12">
    <source>
        <dbReference type="ARBA" id="ARBA00023170"/>
    </source>
</evidence>
<keyword evidence="5" id="KW-0410">Iron transport</keyword>
<evidence type="ECO:0000256" key="9">
    <source>
        <dbReference type="ARBA" id="ARBA00023065"/>
    </source>
</evidence>
<keyword evidence="4 14" id="KW-1134">Transmembrane beta strand</keyword>
<dbReference type="GO" id="GO:0015344">
    <property type="term" value="F:siderophore uptake transmembrane transporter activity"/>
    <property type="evidence" value="ECO:0007669"/>
    <property type="project" value="TreeGrafter"/>
</dbReference>
<accession>A0A0G3XFR2</accession>
<gene>
    <name evidence="16" type="ORF">AB433_04985</name>
</gene>
<dbReference type="Gene3D" id="2.170.130.10">
    <property type="entry name" value="TonB-dependent receptor, plug domain"/>
    <property type="match status" value="1"/>
</dbReference>
<comment type="similarity">
    <text evidence="2 14 15">Belongs to the TonB-dependent receptor family.</text>
</comment>
<dbReference type="Gene3D" id="2.40.170.20">
    <property type="entry name" value="TonB-dependent receptor, beta-barrel domain"/>
    <property type="match status" value="1"/>
</dbReference>
<evidence type="ECO:0000256" key="11">
    <source>
        <dbReference type="ARBA" id="ARBA00023136"/>
    </source>
</evidence>
<dbReference type="PATRIC" id="fig|1348774.3.peg.1045"/>
<evidence type="ECO:0000256" key="3">
    <source>
        <dbReference type="ARBA" id="ARBA00022448"/>
    </source>
</evidence>
<evidence type="ECO:0000256" key="5">
    <source>
        <dbReference type="ARBA" id="ARBA00022496"/>
    </source>
</evidence>
<keyword evidence="13 14" id="KW-0998">Cell outer membrane</keyword>
<dbReference type="GO" id="GO:0015891">
    <property type="term" value="P:siderophore transport"/>
    <property type="evidence" value="ECO:0007669"/>
    <property type="project" value="InterPro"/>
</dbReference>
<evidence type="ECO:0000256" key="15">
    <source>
        <dbReference type="RuleBase" id="RU003357"/>
    </source>
</evidence>
<proteinExistence type="inferred from homology"/>
<dbReference type="GO" id="GO:0038023">
    <property type="term" value="F:signaling receptor activity"/>
    <property type="evidence" value="ECO:0007669"/>
    <property type="project" value="InterPro"/>
</dbReference>
<evidence type="ECO:0000256" key="8">
    <source>
        <dbReference type="ARBA" id="ARBA00023004"/>
    </source>
</evidence>
<dbReference type="InterPro" id="IPR036942">
    <property type="entry name" value="Beta-barrel_TonB_sf"/>
</dbReference>
<reference evidence="16 17" key="1">
    <citation type="submission" date="2015-06" db="EMBL/GenBank/DDBJ databases">
        <authorList>
            <person name="Zeng Y."/>
            <person name="Huang Y."/>
        </authorList>
    </citation>
    <scope>NUCLEOTIDE SEQUENCE [LARGE SCALE GENOMIC DNA]</scope>
    <source>
        <strain evidence="16 17">PQ-2</strain>
    </source>
</reference>
<dbReference type="STRING" id="1348774.AB433_04985"/>
<protein>
    <submittedName>
        <fullName evidence="16">Membrane protein</fullName>
    </submittedName>
</protein>
<dbReference type="PANTHER" id="PTHR32552:SF68">
    <property type="entry name" value="FERRICHROME OUTER MEMBRANE TRANSPORTER_PHAGE RECEPTOR"/>
    <property type="match status" value="1"/>
</dbReference>
<dbReference type="NCBIfam" id="TIGR01783">
    <property type="entry name" value="TonB-siderophor"/>
    <property type="match status" value="1"/>
</dbReference>
<keyword evidence="7" id="KW-0732">Signal</keyword>
<dbReference type="Proteomes" id="UP000035287">
    <property type="component" value="Chromosome"/>
</dbReference>
<evidence type="ECO:0000256" key="6">
    <source>
        <dbReference type="ARBA" id="ARBA00022692"/>
    </source>
</evidence>
<evidence type="ECO:0000256" key="1">
    <source>
        <dbReference type="ARBA" id="ARBA00004571"/>
    </source>
</evidence>
<dbReference type="InterPro" id="IPR010105">
    <property type="entry name" value="TonB_sidphr_rcpt"/>
</dbReference>
<dbReference type="InterPro" id="IPR012910">
    <property type="entry name" value="Plug_dom"/>
</dbReference>
<evidence type="ECO:0000256" key="10">
    <source>
        <dbReference type="ARBA" id="ARBA00023077"/>
    </source>
</evidence>
<name>A0A0G3XFR2_9SPHN</name>
<keyword evidence="3 14" id="KW-0813">Transport</keyword>
<dbReference type="Pfam" id="PF07715">
    <property type="entry name" value="Plug"/>
    <property type="match status" value="1"/>
</dbReference>
<organism evidence="16 17">
    <name type="scientific">Croceicoccus naphthovorans</name>
    <dbReference type="NCBI Taxonomy" id="1348774"/>
    <lineage>
        <taxon>Bacteria</taxon>
        <taxon>Pseudomonadati</taxon>
        <taxon>Pseudomonadota</taxon>
        <taxon>Alphaproteobacteria</taxon>
        <taxon>Sphingomonadales</taxon>
        <taxon>Erythrobacteraceae</taxon>
        <taxon>Croceicoccus</taxon>
    </lineage>
</organism>
<keyword evidence="9" id="KW-0406">Ion transport</keyword>
<evidence type="ECO:0000256" key="14">
    <source>
        <dbReference type="PROSITE-ProRule" id="PRU01360"/>
    </source>
</evidence>
<sequence length="733" mass="80046">MTRFRTTAAIRTVLLTGAIAVLPAAPALAQDTESNASSTPNQTVRTEVDGQSVIIVEASRYVPSAEGETATKSDIPLIETPQSVSVITRDQIDLLNFIDAQQAVRYVAGVSGENYGPDLRFDFIQVRGFTPKQFIDGLATPVTTTIFSNGVDLYAFESLDILKGPASVLYGSAPPGGIYNQRSRRPSSEFGGEVSVKYGEDDYKQIAMTATGAASSMIDGRITFLARDRGATRDGVDAQRILFAPSLTVHLGPDTEFTPMFYYQYDEVNGDTNGLLPAQGTLLDNPNGEIDRGTNLGEPDINKYRRDQYGVGFEFAHDFSENVGLDVNLKYSEYDEDHTVIYGSGLAEDLRTVFRSSFPYVEDVESLAVDTRLNAKLFTGGIEHTFLVGVDYRDVTNFAGYGFASADPIDLYDPVYNELDYTPTPITTLYNDQKLKQTGIYAQDQLRMGNFYLLASGRYDWVDTDYRAPFVGIDADTPFLNEKQGKFTYRIGANYVSESGIAPYISYATSFEPLLGTDFVTEEAFNPSEGEQIEAGIKFDGRAFGDDVKIFATAAVFDITQKNVVTTGGGTLPMFGTQSGEVEVQGGEIEVVARIRNQLSINGSYSYTDSEIKESNVEDEIGEPLPVTPKHKVSLLVDYTFQVGALAGLGFGVGGRYTSSSAGSLPGFFNPIVLDSEDPVLFDAIVHYDTPGWRFAINGSNVFDKKYVARCASFTNCTFGASRQVIGTITRKF</sequence>
<evidence type="ECO:0000256" key="13">
    <source>
        <dbReference type="ARBA" id="ARBA00023237"/>
    </source>
</evidence>
<dbReference type="GO" id="GO:0009279">
    <property type="term" value="C:cell outer membrane"/>
    <property type="evidence" value="ECO:0007669"/>
    <property type="project" value="UniProtKB-SubCell"/>
</dbReference>
<evidence type="ECO:0000256" key="4">
    <source>
        <dbReference type="ARBA" id="ARBA00022452"/>
    </source>
</evidence>
<keyword evidence="17" id="KW-1185">Reference proteome</keyword>
<dbReference type="InterPro" id="IPR037066">
    <property type="entry name" value="Plug_dom_sf"/>
</dbReference>
<dbReference type="PANTHER" id="PTHR32552">
    <property type="entry name" value="FERRICHROME IRON RECEPTOR-RELATED"/>
    <property type="match status" value="1"/>
</dbReference>
<dbReference type="EMBL" id="CP011770">
    <property type="protein sequence ID" value="AKM09481.1"/>
    <property type="molecule type" value="Genomic_DNA"/>
</dbReference>
<keyword evidence="8" id="KW-0408">Iron</keyword>
<dbReference type="AlphaFoldDB" id="A0A0G3XFR2"/>
<dbReference type="RefSeq" id="WP_047820169.1">
    <property type="nucleotide sequence ID" value="NZ_CP011770.1"/>
</dbReference>
<keyword evidence="6 14" id="KW-0812">Transmembrane</keyword>
<dbReference type="CDD" id="cd01347">
    <property type="entry name" value="ligand_gated_channel"/>
    <property type="match status" value="1"/>
</dbReference>
<dbReference type="SUPFAM" id="SSF56935">
    <property type="entry name" value="Porins"/>
    <property type="match status" value="1"/>
</dbReference>
<dbReference type="OrthoDB" id="9760333at2"/>
<comment type="subcellular location">
    <subcellularLocation>
        <location evidence="1 14">Cell outer membrane</location>
        <topology evidence="1 14">Multi-pass membrane protein</topology>
    </subcellularLocation>
</comment>
<dbReference type="KEGG" id="cna:AB433_04985"/>
<dbReference type="PROSITE" id="PS52016">
    <property type="entry name" value="TONB_DEPENDENT_REC_3"/>
    <property type="match status" value="1"/>
</dbReference>
<keyword evidence="11 14" id="KW-0472">Membrane</keyword>
<evidence type="ECO:0000256" key="2">
    <source>
        <dbReference type="ARBA" id="ARBA00009810"/>
    </source>
</evidence>
<keyword evidence="12" id="KW-0675">Receptor</keyword>
<evidence type="ECO:0000313" key="17">
    <source>
        <dbReference type="Proteomes" id="UP000035287"/>
    </source>
</evidence>
<dbReference type="InterPro" id="IPR039426">
    <property type="entry name" value="TonB-dep_rcpt-like"/>
</dbReference>